<evidence type="ECO:0000256" key="1">
    <source>
        <dbReference type="ARBA" id="ARBA00022574"/>
    </source>
</evidence>
<keyword evidence="7" id="KW-1185">Reference proteome</keyword>
<dbReference type="PROSITE" id="PS50082">
    <property type="entry name" value="WD_REPEATS_2"/>
    <property type="match status" value="2"/>
</dbReference>
<evidence type="ECO:0000313" key="6">
    <source>
        <dbReference type="EMBL" id="PVU97679.1"/>
    </source>
</evidence>
<evidence type="ECO:0000313" key="7">
    <source>
        <dbReference type="Proteomes" id="UP000245383"/>
    </source>
</evidence>
<dbReference type="Gene3D" id="2.130.10.10">
    <property type="entry name" value="YVTN repeat-like/Quinoprotein amine dehydrogenase"/>
    <property type="match status" value="2"/>
</dbReference>
<dbReference type="SUPFAM" id="SSF50978">
    <property type="entry name" value="WD40 repeat-like"/>
    <property type="match status" value="1"/>
</dbReference>
<dbReference type="InterPro" id="IPR020472">
    <property type="entry name" value="WD40_PAC1"/>
</dbReference>
<dbReference type="InterPro" id="IPR042238">
    <property type="entry name" value="Rad28/ERCC8/Ckn1/ATCSA-1"/>
</dbReference>
<dbReference type="OrthoDB" id="361494at2759"/>
<dbReference type="EMBL" id="MBFR01000008">
    <property type="protein sequence ID" value="PVU97679.1"/>
    <property type="molecule type" value="Genomic_DNA"/>
</dbReference>
<evidence type="ECO:0000256" key="3">
    <source>
        <dbReference type="ARBA" id="ARBA00022763"/>
    </source>
</evidence>
<keyword evidence="1 5" id="KW-0853">WD repeat</keyword>
<evidence type="ECO:0000256" key="4">
    <source>
        <dbReference type="ARBA" id="ARBA00023204"/>
    </source>
</evidence>
<dbReference type="InterPro" id="IPR001680">
    <property type="entry name" value="WD40_rpt"/>
</dbReference>
<dbReference type="InterPro" id="IPR036322">
    <property type="entry name" value="WD40_repeat_dom_sf"/>
</dbReference>
<dbReference type="Proteomes" id="UP000245383">
    <property type="component" value="Unassembled WGS sequence"/>
</dbReference>
<name>A0A2T9YZE0_9FUNG</name>
<dbReference type="PRINTS" id="PR00320">
    <property type="entry name" value="GPROTEINBRPT"/>
</dbReference>
<dbReference type="GO" id="GO:0031464">
    <property type="term" value="C:Cul4A-RING E3 ubiquitin ligase complex"/>
    <property type="evidence" value="ECO:0007669"/>
    <property type="project" value="TreeGrafter"/>
</dbReference>
<proteinExistence type="predicted"/>
<comment type="caution">
    <text evidence="6">The sequence shown here is derived from an EMBL/GenBank/DDBJ whole genome shotgun (WGS) entry which is preliminary data.</text>
</comment>
<dbReference type="PANTHER" id="PTHR46202:SF1">
    <property type="entry name" value="DNA EXCISION REPAIR PROTEIN ERCC-8"/>
    <property type="match status" value="1"/>
</dbReference>
<dbReference type="AlphaFoldDB" id="A0A2T9YZE0"/>
<dbReference type="PROSITE" id="PS00678">
    <property type="entry name" value="WD_REPEATS_1"/>
    <property type="match status" value="1"/>
</dbReference>
<accession>A0A2T9YZE0</accession>
<dbReference type="InterPro" id="IPR019775">
    <property type="entry name" value="WD40_repeat_CS"/>
</dbReference>
<dbReference type="Pfam" id="PF00400">
    <property type="entry name" value="WD40"/>
    <property type="match status" value="2"/>
</dbReference>
<dbReference type="GO" id="GO:0043161">
    <property type="term" value="P:proteasome-mediated ubiquitin-dependent protein catabolic process"/>
    <property type="evidence" value="ECO:0007669"/>
    <property type="project" value="TreeGrafter"/>
</dbReference>
<keyword evidence="3" id="KW-0227">DNA damage</keyword>
<dbReference type="GO" id="GO:0000109">
    <property type="term" value="C:nucleotide-excision repair complex"/>
    <property type="evidence" value="ECO:0007669"/>
    <property type="project" value="TreeGrafter"/>
</dbReference>
<evidence type="ECO:0000256" key="5">
    <source>
        <dbReference type="PROSITE-ProRule" id="PRU00221"/>
    </source>
</evidence>
<dbReference type="GO" id="GO:0006283">
    <property type="term" value="P:transcription-coupled nucleotide-excision repair"/>
    <property type="evidence" value="ECO:0007669"/>
    <property type="project" value="InterPro"/>
</dbReference>
<dbReference type="PANTHER" id="PTHR46202">
    <property type="entry name" value="DNA EXCISION REPAIR PROTEIN ERCC-8"/>
    <property type="match status" value="1"/>
</dbReference>
<feature type="repeat" description="WD" evidence="5">
    <location>
        <begin position="80"/>
        <end position="113"/>
    </location>
</feature>
<keyword evidence="2" id="KW-0677">Repeat</keyword>
<sequence length="350" mass="39408">MYRYNYNCQPTNHLNRSLKGGLFSGSKFQSLFTRKIFKDFVLSESLLSCEEDGTISSFDLEKQNLTKYGINISAPLKRIKRAHASSITGIEWYPVDSCLFTSCAYDGILKVWDANHFEDIFDFELGFQLKNHAVSYNGFHTLVLGLYDSNTVSSWSTKLEFVFAAGSIDGTISLYDTRMPKKQLFSFGSDDKRACSHLKNVNGLSFINNGNTLISSSIDESIKLWDVTSGQHIFTYNFKKTDSGSDCANYAKQISFTDFKKDFTVDNEFFFAPMCGANSIAVGEIPTDNSNMHDIQNLIHGQNGFTTSACYRHGFNQLYSAGSDGNIIVFEPKSTTKLSKEQLKIRQDSW</sequence>
<dbReference type="STRING" id="133385.A0A2T9YZE0"/>
<organism evidence="6 7">
    <name type="scientific">Smittium simulii</name>
    <dbReference type="NCBI Taxonomy" id="133385"/>
    <lineage>
        <taxon>Eukaryota</taxon>
        <taxon>Fungi</taxon>
        <taxon>Fungi incertae sedis</taxon>
        <taxon>Zoopagomycota</taxon>
        <taxon>Kickxellomycotina</taxon>
        <taxon>Harpellomycetes</taxon>
        <taxon>Harpellales</taxon>
        <taxon>Legeriomycetaceae</taxon>
        <taxon>Smittium</taxon>
    </lineage>
</organism>
<dbReference type="GO" id="GO:0000209">
    <property type="term" value="P:protein polyubiquitination"/>
    <property type="evidence" value="ECO:0007669"/>
    <property type="project" value="TreeGrafter"/>
</dbReference>
<dbReference type="PROSITE" id="PS50294">
    <property type="entry name" value="WD_REPEATS_REGION"/>
    <property type="match status" value="1"/>
</dbReference>
<keyword evidence="4" id="KW-0234">DNA repair</keyword>
<dbReference type="InterPro" id="IPR015943">
    <property type="entry name" value="WD40/YVTN_repeat-like_dom_sf"/>
</dbReference>
<feature type="repeat" description="WD" evidence="5">
    <location>
        <begin position="194"/>
        <end position="235"/>
    </location>
</feature>
<gene>
    <name evidence="6" type="ORF">BB561_000408</name>
</gene>
<evidence type="ECO:0000256" key="2">
    <source>
        <dbReference type="ARBA" id="ARBA00022737"/>
    </source>
</evidence>
<reference evidence="6 7" key="1">
    <citation type="journal article" date="2018" name="MBio">
        <title>Comparative Genomics Reveals the Core Gene Toolbox for the Fungus-Insect Symbiosis.</title>
        <authorList>
            <person name="Wang Y."/>
            <person name="Stata M."/>
            <person name="Wang W."/>
            <person name="Stajich J.E."/>
            <person name="White M.M."/>
            <person name="Moncalvo J.M."/>
        </authorList>
    </citation>
    <scope>NUCLEOTIDE SEQUENCE [LARGE SCALE GENOMIC DNA]</scope>
    <source>
        <strain evidence="6 7">SWE-8-4</strain>
    </source>
</reference>
<protein>
    <submittedName>
        <fullName evidence="6">Uncharacterized protein</fullName>
    </submittedName>
</protein>
<dbReference type="SMART" id="SM00320">
    <property type="entry name" value="WD40"/>
    <property type="match status" value="4"/>
</dbReference>